<proteinExistence type="predicted"/>
<dbReference type="Gene3D" id="1.20.1170.10">
    <property type="match status" value="1"/>
</dbReference>
<dbReference type="SUPFAM" id="SSF52540">
    <property type="entry name" value="P-loop containing nucleoside triphosphate hydrolases"/>
    <property type="match status" value="2"/>
</dbReference>
<reference evidence="5 6" key="2">
    <citation type="submission" date="2019-03" db="EMBL/GenBank/DDBJ databases">
        <title>Deep subsurface shale carbon reservoir microbial communities from Ohio and West Virginia, USA.</title>
        <authorList>
            <person name="Wrighton K."/>
        </authorList>
    </citation>
    <scope>NUCLEOTIDE SEQUENCE [LARGE SCALE GENOMIC DNA]</scope>
    <source>
        <strain evidence="5 6">UTICA-S4D12</strain>
    </source>
</reference>
<accession>A0A1G6MCE7</accession>
<keyword evidence="2" id="KW-0472">Membrane</keyword>
<gene>
    <name evidence="5" type="ORF">BY453_12425</name>
    <name evidence="4" type="ORF">SAMN04488597_10825</name>
</gene>
<feature type="transmembrane region" description="Helical" evidence="2">
    <location>
        <begin position="451"/>
        <end position="468"/>
    </location>
</feature>
<dbReference type="PANTHER" id="PTHR41259">
    <property type="entry name" value="DOUBLE-STRAND BREAK REPAIR RAD50 ATPASE, PUTATIVE-RELATED"/>
    <property type="match status" value="1"/>
</dbReference>
<reference evidence="4 7" key="1">
    <citation type="submission" date="2016-10" db="EMBL/GenBank/DDBJ databases">
        <authorList>
            <person name="Varghese N."/>
            <person name="Submissions S."/>
        </authorList>
    </citation>
    <scope>NUCLEOTIDE SEQUENCE [LARGE SCALE GENOMIC DNA]</scope>
    <source>
        <strain evidence="4 7">WG10</strain>
    </source>
</reference>
<feature type="coiled-coil region" evidence="1">
    <location>
        <begin position="186"/>
        <end position="230"/>
    </location>
</feature>
<name>A0A1G6MCE7_9FIRM</name>
<dbReference type="GO" id="GO:0006302">
    <property type="term" value="P:double-strand break repair"/>
    <property type="evidence" value="ECO:0007669"/>
    <property type="project" value="InterPro"/>
</dbReference>
<dbReference type="Proteomes" id="UP000324896">
    <property type="component" value="Unassembled WGS sequence"/>
</dbReference>
<evidence type="ECO:0000256" key="1">
    <source>
        <dbReference type="SAM" id="Coils"/>
    </source>
</evidence>
<dbReference type="PANTHER" id="PTHR41259:SF1">
    <property type="entry name" value="DOUBLE-STRAND BREAK REPAIR RAD50 ATPASE, PUTATIVE-RELATED"/>
    <property type="match status" value="1"/>
</dbReference>
<feature type="transmembrane region" description="Helical" evidence="2">
    <location>
        <begin position="428"/>
        <end position="445"/>
    </location>
</feature>
<feature type="coiled-coil region" evidence="1">
    <location>
        <begin position="728"/>
        <end position="785"/>
    </location>
</feature>
<dbReference type="AlphaFoldDB" id="A0A1G6MCE7"/>
<organism evidence="4 7">
    <name type="scientific">Halanaerobium congolense</name>
    <dbReference type="NCBI Taxonomy" id="54121"/>
    <lineage>
        <taxon>Bacteria</taxon>
        <taxon>Bacillati</taxon>
        <taxon>Bacillota</taxon>
        <taxon>Clostridia</taxon>
        <taxon>Halanaerobiales</taxon>
        <taxon>Halanaerobiaceae</taxon>
        <taxon>Halanaerobium</taxon>
    </lineage>
</organism>
<evidence type="ECO:0000313" key="5">
    <source>
        <dbReference type="EMBL" id="TDS27905.1"/>
    </source>
</evidence>
<dbReference type="Proteomes" id="UP000295758">
    <property type="component" value="Unassembled WGS sequence"/>
</dbReference>
<keyword evidence="2" id="KW-1133">Transmembrane helix</keyword>
<keyword evidence="2" id="KW-0812">Transmembrane</keyword>
<feature type="coiled-coil region" evidence="1">
    <location>
        <begin position="273"/>
        <end position="413"/>
    </location>
</feature>
<dbReference type="InterPro" id="IPR027417">
    <property type="entry name" value="P-loop_NTPase"/>
</dbReference>
<feature type="coiled-coil region" evidence="1">
    <location>
        <begin position="470"/>
        <end position="566"/>
    </location>
</feature>
<dbReference type="GO" id="GO:0016887">
    <property type="term" value="F:ATP hydrolysis activity"/>
    <property type="evidence" value="ECO:0007669"/>
    <property type="project" value="InterPro"/>
</dbReference>
<evidence type="ECO:0000313" key="7">
    <source>
        <dbReference type="Proteomes" id="UP000324896"/>
    </source>
</evidence>
<dbReference type="RefSeq" id="WP_133618304.1">
    <property type="nucleotide sequence ID" value="NZ_FMYT01000008.1"/>
</dbReference>
<keyword evidence="1" id="KW-0175">Coiled coil</keyword>
<evidence type="ECO:0000313" key="6">
    <source>
        <dbReference type="Proteomes" id="UP000295758"/>
    </source>
</evidence>
<evidence type="ECO:0000313" key="4">
    <source>
        <dbReference type="EMBL" id="SDC53278.1"/>
    </source>
</evidence>
<dbReference type="Gene3D" id="3.40.50.300">
    <property type="entry name" value="P-loop containing nucleotide triphosphate hydrolases"/>
    <property type="match status" value="2"/>
</dbReference>
<dbReference type="EMBL" id="SOAA01000024">
    <property type="protein sequence ID" value="TDS27905.1"/>
    <property type="molecule type" value="Genomic_DNA"/>
</dbReference>
<protein>
    <submittedName>
        <fullName evidence="4">Uncharacterized protein YhaN</fullName>
    </submittedName>
</protein>
<feature type="domain" description="YhaN AAA" evidence="3">
    <location>
        <begin position="4"/>
        <end position="126"/>
    </location>
</feature>
<dbReference type="EMBL" id="FMYT01000008">
    <property type="protein sequence ID" value="SDC53278.1"/>
    <property type="molecule type" value="Genomic_DNA"/>
</dbReference>
<evidence type="ECO:0000259" key="3">
    <source>
        <dbReference type="Pfam" id="PF13514"/>
    </source>
</evidence>
<sequence>MFYKNIYIRDFGIFSNQNLKDISKNLVVIGGHNRAGKSSFLKLLRHLPFGLPQDSSIPPASNQYYIEAEMKRESKSYNLFLEGYAAPKILDEKQNKIKAAEIFNYLDQLSYQQLFTISLDELQQLSKITKGKKKEKRLFSILLGAGLSELVKVPELADKYYNYAKNIGGTLGDPSVASFKPYFNEIQEAEALRDQALLEIKEFNLKKEKLNTAKQNLEAINQKIIGFENEIFLLDLLKNNYSILEKIENLQVKLEQSSVQDQDCNNYLELDQIVNYQQNFDKIKKELQSKRNDLNKSVKSSYSKKFLEFIKNNKNQINNQQQKIDLLNEKIKNFRTQKMKITNEYQTLILELENLNSNWQQPLKKLETINLDLIEAEKFNNYLNKNETLKAEVKSITAEIDKLGNEIRNIEADISAFDYKKPNSILKTTYSILILSFFVLSSSFFIDYSQIKYFALLIGGAAFIYYSSNYKSSKLEKEKANKLEKELSQKNDKLNLYRKDLTRKNKNLKKVQNNLSDFSNLLGLENIEVNGNLSYLKSYFLEIKAKKRRYKKLKIEEEEKSKLKDEILLDLKNIYDLIKETANYYNDQFMLSSVLETKTSDLISKSQFLFKELNKLSEMKELAEKYLDKKREFELLQNQIYEFLGDFERENKLELRLESYRKKAEAAAEYKKNKKNYDSQKSQIKHILAASDKTKKILNQKDSDKNYYQLFLKLYRDFSSLNAVESEKKSYEELLFSSKKKKNKLEEKIITLKNKIEELASSSKIENAQIKIDQAQNNLEKRAQRYAVNKSVYFILKKLRERMVEKAEKELLKPASNILAEITDNYYNKLETGSDLEASEFQAVTKSGKKFNSGEQLSQGSLEQLFLAVRISRIKEIKPPLPLILDDSLVNFDSKHLYNTAEIISNLSNNHQIFILSCHPHLVKYISEISNSAQYWKLEVGNFELSSSQKLISHLSL</sequence>
<evidence type="ECO:0000256" key="2">
    <source>
        <dbReference type="SAM" id="Phobius"/>
    </source>
</evidence>
<dbReference type="Pfam" id="PF13514">
    <property type="entry name" value="AAA_27"/>
    <property type="match status" value="1"/>
</dbReference>
<dbReference type="InterPro" id="IPR038734">
    <property type="entry name" value="YhaN_AAA"/>
</dbReference>